<dbReference type="AlphaFoldDB" id="A0AAN6RJ46"/>
<keyword evidence="2" id="KW-1185">Reference proteome</keyword>
<protein>
    <recommendedName>
        <fullName evidence="3">Glycosyltransferase family 25 protein</fullName>
    </recommendedName>
</protein>
<evidence type="ECO:0000313" key="2">
    <source>
        <dbReference type="Proteomes" id="UP001280581"/>
    </source>
</evidence>
<name>A0AAN6RJ46_9PLEO</name>
<proteinExistence type="predicted"/>
<comment type="caution">
    <text evidence="1">The sequence shown here is derived from an EMBL/GenBank/DDBJ whole genome shotgun (WGS) entry which is preliminary data.</text>
</comment>
<evidence type="ECO:0008006" key="3">
    <source>
        <dbReference type="Google" id="ProtNLM"/>
    </source>
</evidence>
<reference evidence="1 2" key="1">
    <citation type="submission" date="2021-02" db="EMBL/GenBank/DDBJ databases">
        <title>Genome assembly of Pseudopithomyces chartarum.</title>
        <authorList>
            <person name="Jauregui R."/>
            <person name="Singh J."/>
            <person name="Voisey C."/>
        </authorList>
    </citation>
    <scope>NUCLEOTIDE SEQUENCE [LARGE SCALE GENOMIC DNA]</scope>
    <source>
        <strain evidence="1 2">AGR01</strain>
    </source>
</reference>
<organism evidence="1 2">
    <name type="scientific">Pseudopithomyces chartarum</name>
    <dbReference type="NCBI Taxonomy" id="1892770"/>
    <lineage>
        <taxon>Eukaryota</taxon>
        <taxon>Fungi</taxon>
        <taxon>Dikarya</taxon>
        <taxon>Ascomycota</taxon>
        <taxon>Pezizomycotina</taxon>
        <taxon>Dothideomycetes</taxon>
        <taxon>Pleosporomycetidae</taxon>
        <taxon>Pleosporales</taxon>
        <taxon>Massarineae</taxon>
        <taxon>Didymosphaeriaceae</taxon>
        <taxon>Pseudopithomyces</taxon>
    </lineage>
</organism>
<gene>
    <name evidence="1" type="ORF">GRF29_44g978533</name>
</gene>
<dbReference type="EMBL" id="WVTA01000005">
    <property type="protein sequence ID" value="KAK3209899.1"/>
    <property type="molecule type" value="Genomic_DNA"/>
</dbReference>
<accession>A0AAN6RJ46</accession>
<evidence type="ECO:0000313" key="1">
    <source>
        <dbReference type="EMBL" id="KAK3209899.1"/>
    </source>
</evidence>
<sequence>MLVSSRKRQLPLLAGLAFTLFFVYVYRDTEHIYLSWPSSSRLHVQHPPANRTLGFGAVVVVSKEDSKRRHALLQAANVTGLDLIIPQQSDWTENQIEKFRNGQVDDVQHGSLLAWMGHYNALQWFLNSDLDTALILEDDVDWDIRLRSVQVPRAASAVRTMMPPRRPLNFIPRLEQDPPSYWGDHSTWDLLYLGHCGDYFHTVSYQGLASGKLYTLNGVEHIVYNDPTLPPRSQLHPFTQELFSALAMPEHTRAFHRSKFPLCSFGYAISRPAAKLLQSNLTPLKLKPEGPRAFDVALLHACAKGSQETTRISAARLANTPSDPHRGLRCWTLNSELFHHMPGESEIANVGKTMGEESGQGLPPVDWAGQAQAVLRNETTNIECGFWSGGFAFDEGDEERLRVLREEVGRKGRCLKDGRDTV</sequence>
<dbReference type="Proteomes" id="UP001280581">
    <property type="component" value="Unassembled WGS sequence"/>
</dbReference>